<accession>A0A6C0FC35</accession>
<feature type="compositionally biased region" description="Basic and acidic residues" evidence="1">
    <location>
        <begin position="1032"/>
        <end position="1046"/>
    </location>
</feature>
<feature type="region of interest" description="Disordered" evidence="1">
    <location>
        <begin position="755"/>
        <end position="794"/>
    </location>
</feature>
<organism evidence="2">
    <name type="scientific">viral metagenome</name>
    <dbReference type="NCBI Taxonomy" id="1070528"/>
    <lineage>
        <taxon>unclassified sequences</taxon>
        <taxon>metagenomes</taxon>
        <taxon>organismal metagenomes</taxon>
    </lineage>
</organism>
<proteinExistence type="predicted"/>
<name>A0A6C0FC35_9ZZZZ</name>
<dbReference type="EMBL" id="MN738832">
    <property type="protein sequence ID" value="QHT38594.1"/>
    <property type="molecule type" value="Genomic_DNA"/>
</dbReference>
<sequence length="1787" mass="206139">MNKLNTIYKVHLVSDTNTLKQVIVFYGASVNDIGRDAMRDTFLSEPTNDMFLDKYTGNPIFSEEELAFIKKQNVEVTFSEHQIHLDDSIVSVKLKILMEMKKEVAMEEMFLFCLKNEVITPTEFYTVLTQNQRVVLTKKRLENALQNFKLQNVFTPANINIGSDKEKEYYSYEDVIKLDIFNKPLTVVNMLGQKLFIIDNHYPFSYNPYDLQHYDKILFSATTNAITTMNNNLVLDNGAFIDNIIYLTFAEDVFAHKFQDTQINEQFLINVYFPMLINHQVSSGAQLQEQRSKIFNDTQKLMTEATENTFKKEDMLYAIHHSMSKAKSSLFKYDSQGVMEMKFALQQKFTLNVPLDILFKVLQTSSTIPLIKINPASHRENNYRIYGETKSSDNRIVPMLPKSKIMYLINNMGKTKGLSLYINTADDKNIDSETRLELFCDFLENGETVIHVKTVKPISLQEVTNVTIKYITPIIEHISDFFLQSGYQFDNFTGLFESNIDIIQIHYAYDINIENQAPDFELHSIQNCITPAFIINSNNINARNGISMRYRKVSNFNKMTSREAFIIEQIKKREGFQGDVLVKSLMDAHSLDEDQSRELIAKVAAEMTIETGGIGTKTSRIRSNPGFSSKIINLTKPSLLLERKIRIEVNSIDNILYIQPLDIYVDSLLHLIFNHNQVETYHSNVKDICSLSQNENIKKQDIVSSTEKNLFSKEEIVITEDGVDLLSEAQPIVYEEYKETDAPLVSALDLIYGKNPDGSDDEYDSEDYAGYEDDTDDESSQTGGGDKPHPVGLKLKPNPFVGIIKKLDEDLIPVKSYGNYKGYSTHCDSAYGRVPVVMTMDEYEKEVKKEKDGIIARYEDENGEDSFWDLSEEEQDEIIDEATQLDHRYVITYGTSNKKKHVYACPRYWCLKTNSYIHPDEIRIKKDADGNPMKDESGNIMKEHPTCGGVIPRGQDVVKDDGNFVFEFTGKQRIGKNGKYAPQYPGFLSRDKHPQGKCMPCCFKFKEKMRHGDDQIVLRKECSSEIQDEEVKENTKNPKTDQDKQDSQPLLLRILDQGAHPLPKERWGFLPIEIQHFVKEYSNKYLTESHNMQIKDNALVLLRHGIDTKNTSQSFLNAINDVMFYENPTSNKTLDEFKKYLLSKLTLERFVTYQNGNLIREFYNSSNIEKQDVSKHLDSPLYSENNHDAFVRLVRSYDNFIAFIILDTTFIDHTYMWDFICDSDIHESHPDGANLVILNIPDDDGTTKVEILCPSNHYSSTMFDIERPTIILVKRDALYEPLYSLKKTAESIHFQKYFSTKESDSPVITNEMSHSMILDMLEKIVNPIYQKKCSPLKSLRDEYKFTQAILLSSLYKLLMKKKDVAVKVEKQVFNYSYKTVALLVKIGNITGLIPCYPSAPIKSDSLGKAFLDEDDLYSDYNTTVEFINKVIHHFGDDIPIRPSFKLVEDEVVVGILTISNQLILLSQPLPLSSTNDDIPVIRHKGYVENKEKPVNTFIDTQIMKKTGVDKERLEYVNKIKLETNFFNAFRNTVRLLLNDFTNLDLRNDIEKEINNKFSLYSRKLENISDKIKQLISSYIRFSDELDISSLSNITLCINSTSEKCTENNPVCVYSEENDRCILIIPRYNIVSPEINNEIVYITKIADQLIRYIRIRKFMLDTSHFLSIKDVQFELNDNETVVPQSVLKTTYFNNLRSHKSSNYTSTNTYDETNPIQMTMKYKKEFDYSDIEKDLVKHKDKNIAFNTDNASITASKKKLVVKKAKKLDLPSQKLEEEPEPEPMEQEEEK</sequence>
<feature type="compositionally biased region" description="Acidic residues" evidence="1">
    <location>
        <begin position="1774"/>
        <end position="1787"/>
    </location>
</feature>
<evidence type="ECO:0000313" key="2">
    <source>
        <dbReference type="EMBL" id="QHT38594.1"/>
    </source>
</evidence>
<feature type="region of interest" description="Disordered" evidence="1">
    <location>
        <begin position="1027"/>
        <end position="1047"/>
    </location>
</feature>
<protein>
    <submittedName>
        <fullName evidence="2">Uncharacterized protein</fullName>
    </submittedName>
</protein>
<feature type="region of interest" description="Disordered" evidence="1">
    <location>
        <begin position="1765"/>
        <end position="1787"/>
    </location>
</feature>
<evidence type="ECO:0000256" key="1">
    <source>
        <dbReference type="SAM" id="MobiDB-lite"/>
    </source>
</evidence>
<reference evidence="2" key="1">
    <citation type="journal article" date="2020" name="Nature">
        <title>Giant virus diversity and host interactions through global metagenomics.</title>
        <authorList>
            <person name="Schulz F."/>
            <person name="Roux S."/>
            <person name="Paez-Espino D."/>
            <person name="Jungbluth S."/>
            <person name="Walsh D.A."/>
            <person name="Denef V.J."/>
            <person name="McMahon K.D."/>
            <person name="Konstantinidis K.T."/>
            <person name="Eloe-Fadrosh E.A."/>
            <person name="Kyrpides N.C."/>
            <person name="Woyke T."/>
        </authorList>
    </citation>
    <scope>NUCLEOTIDE SEQUENCE</scope>
    <source>
        <strain evidence="2">GVMAG-S-ERX556106-38</strain>
    </source>
</reference>
<feature type="compositionally biased region" description="Acidic residues" evidence="1">
    <location>
        <begin position="758"/>
        <end position="779"/>
    </location>
</feature>